<reference evidence="3" key="1">
    <citation type="submission" date="2017-10" db="EMBL/GenBank/DDBJ databases">
        <title>Completed PacBio SMRT sequence of Methylosinus trichosporium OB3b reveals presence of a third large plasmid.</title>
        <authorList>
            <person name="Charles T.C."/>
            <person name="Lynch M.D.J."/>
            <person name="Heil J.R."/>
            <person name="Cheng J."/>
        </authorList>
    </citation>
    <scope>NUCLEOTIDE SEQUENCE [LARGE SCALE GENOMIC DNA]</scope>
    <source>
        <strain evidence="3">OB3b</strain>
        <plasmid evidence="3">pob3b2</plasmid>
    </source>
</reference>
<dbReference type="RefSeq" id="WP_099832039.1">
    <property type="nucleotide sequence ID" value="NZ_CP023739.1"/>
</dbReference>
<dbReference type="AlphaFoldDB" id="A0A2D2D771"/>
<evidence type="ECO:0000313" key="2">
    <source>
        <dbReference type="EMBL" id="ATQ70823.1"/>
    </source>
</evidence>
<keyword evidence="3" id="KW-1185">Reference proteome</keyword>
<sequence length="80" mass="9609">MRKWRRLTNYASRCALYGDDASCIDPLPQDKRFANEAWRRWPYNLFYQSFLLNQQWWHNATTEIAGVTKQHENVVEFASP</sequence>
<dbReference type="Proteomes" id="UP000230709">
    <property type="component" value="Plasmid pOB3b2"/>
</dbReference>
<name>A0A2D2D771_METT3</name>
<dbReference type="KEGG" id="mtw:CQW49_22945"/>
<accession>A0A2D2D771</accession>
<protein>
    <recommendedName>
        <fullName evidence="1">Poly-beta-hydroxybutyrate polymerase N-terminal domain-containing protein</fullName>
    </recommendedName>
</protein>
<gene>
    <name evidence="2" type="ORF">CQW49_22945</name>
</gene>
<organism evidence="2 3">
    <name type="scientific">Methylosinus trichosporium (strain ATCC 35070 / NCIMB 11131 / UNIQEM 75 / OB3b)</name>
    <dbReference type="NCBI Taxonomy" id="595536"/>
    <lineage>
        <taxon>Bacteria</taxon>
        <taxon>Pseudomonadati</taxon>
        <taxon>Pseudomonadota</taxon>
        <taxon>Alphaproteobacteria</taxon>
        <taxon>Hyphomicrobiales</taxon>
        <taxon>Methylocystaceae</taxon>
        <taxon>Methylosinus</taxon>
    </lineage>
</organism>
<dbReference type="Pfam" id="PF07167">
    <property type="entry name" value="PhaC_N"/>
    <property type="match status" value="1"/>
</dbReference>
<feature type="domain" description="Poly-beta-hydroxybutyrate polymerase N-terminal" evidence="1">
    <location>
        <begin position="29"/>
        <end position="78"/>
    </location>
</feature>
<dbReference type="EMBL" id="CP023739">
    <property type="protein sequence ID" value="ATQ70823.1"/>
    <property type="molecule type" value="Genomic_DNA"/>
</dbReference>
<evidence type="ECO:0000313" key="3">
    <source>
        <dbReference type="Proteomes" id="UP000230709"/>
    </source>
</evidence>
<keyword evidence="2" id="KW-0614">Plasmid</keyword>
<geneLocation type="plasmid" evidence="3">
    <name>pob3b2</name>
</geneLocation>
<dbReference type="GO" id="GO:0042619">
    <property type="term" value="P:poly-hydroxybutyrate biosynthetic process"/>
    <property type="evidence" value="ECO:0007669"/>
    <property type="project" value="InterPro"/>
</dbReference>
<evidence type="ECO:0000259" key="1">
    <source>
        <dbReference type="Pfam" id="PF07167"/>
    </source>
</evidence>
<proteinExistence type="predicted"/>
<dbReference type="InterPro" id="IPR010941">
    <property type="entry name" value="PhaC_N"/>
</dbReference>